<reference evidence="3" key="1">
    <citation type="submission" date="2022-10" db="EMBL/GenBank/DDBJ databases">
        <title>The complete genomes of actinobacterial strains from the NBC collection.</title>
        <authorList>
            <person name="Joergensen T.S."/>
            <person name="Alvarez Arevalo M."/>
            <person name="Sterndorff E.B."/>
            <person name="Faurdal D."/>
            <person name="Vuksanovic O."/>
            <person name="Mourched A.-S."/>
            <person name="Charusanti P."/>
            <person name="Shaw S."/>
            <person name="Blin K."/>
            <person name="Weber T."/>
        </authorList>
    </citation>
    <scope>NUCLEOTIDE SEQUENCE</scope>
    <source>
        <strain evidence="3">NBC_00254</strain>
    </source>
</reference>
<sequence>MIGPFVTESVLAYGYAAGLLVTAAGLDLLARRVAGRSERHREPGHAPSHDGHEIVRGPRPWPHSEAGRFHRGLALVLVVLAASLTLVEAVRHPAWPDLALAAAALAAIAVTGRWLTGHLRAIPADFPEPGQKAANHDR</sequence>
<dbReference type="RefSeq" id="WP_147944196.1">
    <property type="nucleotide sequence ID" value="NZ_CP108085.1"/>
</dbReference>
<keyword evidence="2" id="KW-1133">Transmembrane helix</keyword>
<feature type="compositionally biased region" description="Basic and acidic residues" evidence="1">
    <location>
        <begin position="37"/>
        <end position="56"/>
    </location>
</feature>
<proteinExistence type="predicted"/>
<feature type="region of interest" description="Disordered" evidence="1">
    <location>
        <begin position="37"/>
        <end position="59"/>
    </location>
</feature>
<feature type="transmembrane region" description="Helical" evidence="2">
    <location>
        <begin position="69"/>
        <end position="86"/>
    </location>
</feature>
<keyword evidence="2" id="KW-0812">Transmembrane</keyword>
<evidence type="ECO:0000313" key="3">
    <source>
        <dbReference type="EMBL" id="WUP76483.1"/>
    </source>
</evidence>
<feature type="transmembrane region" description="Helical" evidence="2">
    <location>
        <begin position="98"/>
        <end position="116"/>
    </location>
</feature>
<accession>A0ABZ1STZ6</accession>
<protein>
    <submittedName>
        <fullName evidence="3">Uncharacterized protein</fullName>
    </submittedName>
</protein>
<organism evidence="3 4">
    <name type="scientific">Microbispora hainanensis</name>
    <dbReference type="NCBI Taxonomy" id="568844"/>
    <lineage>
        <taxon>Bacteria</taxon>
        <taxon>Bacillati</taxon>
        <taxon>Actinomycetota</taxon>
        <taxon>Actinomycetes</taxon>
        <taxon>Streptosporangiales</taxon>
        <taxon>Streptosporangiaceae</taxon>
        <taxon>Microbispora</taxon>
    </lineage>
</organism>
<dbReference type="EMBL" id="CP108085">
    <property type="protein sequence ID" value="WUP76483.1"/>
    <property type="molecule type" value="Genomic_DNA"/>
</dbReference>
<name>A0ABZ1STZ6_9ACTN</name>
<feature type="transmembrane region" description="Helical" evidence="2">
    <location>
        <begin position="12"/>
        <end position="30"/>
    </location>
</feature>
<keyword evidence="2" id="KW-0472">Membrane</keyword>
<evidence type="ECO:0000256" key="1">
    <source>
        <dbReference type="SAM" id="MobiDB-lite"/>
    </source>
</evidence>
<gene>
    <name evidence="3" type="ORF">OG913_05535</name>
</gene>
<dbReference type="Proteomes" id="UP001432011">
    <property type="component" value="Chromosome"/>
</dbReference>
<evidence type="ECO:0000313" key="4">
    <source>
        <dbReference type="Proteomes" id="UP001432011"/>
    </source>
</evidence>
<evidence type="ECO:0000256" key="2">
    <source>
        <dbReference type="SAM" id="Phobius"/>
    </source>
</evidence>
<keyword evidence="4" id="KW-1185">Reference proteome</keyword>